<reference evidence="3 4" key="1">
    <citation type="submission" date="2019-03" db="EMBL/GenBank/DDBJ databases">
        <title>Genomic Encyclopedia of Archaeal and Bacterial Type Strains, Phase II (KMG-II): from individual species to whole genera.</title>
        <authorList>
            <person name="Goeker M."/>
        </authorList>
    </citation>
    <scope>NUCLEOTIDE SEQUENCE [LARGE SCALE GENOMIC DNA]</scope>
    <source>
        <strain evidence="3 4">DSM 19034</strain>
    </source>
</reference>
<evidence type="ECO:0000256" key="1">
    <source>
        <dbReference type="SAM" id="MobiDB-lite"/>
    </source>
</evidence>
<protein>
    <recommendedName>
        <fullName evidence="2">DUF6291 domain-containing protein</fullName>
    </recommendedName>
</protein>
<sequence length="231" mass="26809">MAENKNSIIVYAEWIKKFEELEDDEAGRLIKHFFRYVNDQDPVAPDRLTKIAFIDIEQCLKRDLAKWDKTKNSRADNGSLGNLKRWHNDLYLKVQNNELSIAQAIEQSKNRKPSHGDNQRDKQSQNVAKIAVNANGNVNGSNNTNSIDRRKLAFSKSLIPFVEKYGKDVIRDFCDYWTEPNKSNTKFRQENETTWSTPLRLSRWAKSDFNKHKTPATKGATDQSQNENLFK</sequence>
<evidence type="ECO:0000313" key="3">
    <source>
        <dbReference type="EMBL" id="TDO21926.1"/>
    </source>
</evidence>
<comment type="caution">
    <text evidence="3">The sequence shown here is derived from an EMBL/GenBank/DDBJ whole genome shotgun (WGS) entry which is preliminary data.</text>
</comment>
<feature type="domain" description="DUF6291" evidence="2">
    <location>
        <begin position="7"/>
        <end position="84"/>
    </location>
</feature>
<gene>
    <name evidence="3" type="ORF">CLV32_3034</name>
</gene>
<dbReference type="AlphaFoldDB" id="A0A4R6IJ24"/>
<dbReference type="Pfam" id="PF19808">
    <property type="entry name" value="DUF6291"/>
    <property type="match status" value="1"/>
</dbReference>
<name>A0A4R6IJ24_9SPHI</name>
<evidence type="ECO:0000259" key="2">
    <source>
        <dbReference type="Pfam" id="PF19808"/>
    </source>
</evidence>
<dbReference type="RefSeq" id="WP_133556824.1">
    <property type="nucleotide sequence ID" value="NZ_SNWM01000003.1"/>
</dbReference>
<dbReference type="EMBL" id="SNWM01000003">
    <property type="protein sequence ID" value="TDO21926.1"/>
    <property type="molecule type" value="Genomic_DNA"/>
</dbReference>
<evidence type="ECO:0000313" key="4">
    <source>
        <dbReference type="Proteomes" id="UP000295499"/>
    </source>
</evidence>
<feature type="compositionally biased region" description="Polar residues" evidence="1">
    <location>
        <begin position="220"/>
        <end position="231"/>
    </location>
</feature>
<dbReference type="OrthoDB" id="714431at2"/>
<feature type="region of interest" description="Disordered" evidence="1">
    <location>
        <begin position="206"/>
        <end position="231"/>
    </location>
</feature>
<keyword evidence="4" id="KW-1185">Reference proteome</keyword>
<dbReference type="InterPro" id="IPR046258">
    <property type="entry name" value="DUF6291"/>
</dbReference>
<accession>A0A4R6IJ24</accession>
<proteinExistence type="predicted"/>
<organism evidence="3 4">
    <name type="scientific">Pedobacter duraquae</name>
    <dbReference type="NCBI Taxonomy" id="425511"/>
    <lineage>
        <taxon>Bacteria</taxon>
        <taxon>Pseudomonadati</taxon>
        <taxon>Bacteroidota</taxon>
        <taxon>Sphingobacteriia</taxon>
        <taxon>Sphingobacteriales</taxon>
        <taxon>Sphingobacteriaceae</taxon>
        <taxon>Pedobacter</taxon>
    </lineage>
</organism>
<dbReference type="Proteomes" id="UP000295499">
    <property type="component" value="Unassembled WGS sequence"/>
</dbReference>